<dbReference type="Proteomes" id="UP000800096">
    <property type="component" value="Unassembled WGS sequence"/>
</dbReference>
<evidence type="ECO:0000313" key="8">
    <source>
        <dbReference type="EMBL" id="KAF1919209.1"/>
    </source>
</evidence>
<dbReference type="PROSITE" id="PS51387">
    <property type="entry name" value="FAD_PCMH"/>
    <property type="match status" value="1"/>
</dbReference>
<comment type="similarity">
    <text evidence="2">Belongs to the oxygen-dependent FAD-linked oxidoreductase family.</text>
</comment>
<feature type="domain" description="FAD-binding PCMH-type" evidence="7">
    <location>
        <begin position="111"/>
        <end position="290"/>
    </location>
</feature>
<evidence type="ECO:0000256" key="3">
    <source>
        <dbReference type="ARBA" id="ARBA00022630"/>
    </source>
</evidence>
<dbReference type="InterPro" id="IPR012951">
    <property type="entry name" value="BBE"/>
</dbReference>
<name>A0A6A5QV14_AMPQU</name>
<dbReference type="PANTHER" id="PTHR42973:SF39">
    <property type="entry name" value="FAD-BINDING PCMH-TYPE DOMAIN-CONTAINING PROTEIN"/>
    <property type="match status" value="1"/>
</dbReference>
<comment type="cofactor">
    <cofactor evidence="1">
        <name>FAD</name>
        <dbReference type="ChEBI" id="CHEBI:57692"/>
    </cofactor>
</comment>
<evidence type="ECO:0000256" key="1">
    <source>
        <dbReference type="ARBA" id="ARBA00001974"/>
    </source>
</evidence>
<gene>
    <name evidence="8" type="ORF">BDU57DRAFT_469017</name>
</gene>
<dbReference type="PANTHER" id="PTHR42973">
    <property type="entry name" value="BINDING OXIDOREDUCTASE, PUTATIVE (AFU_ORTHOLOGUE AFUA_1G17690)-RELATED"/>
    <property type="match status" value="1"/>
</dbReference>
<dbReference type="OrthoDB" id="9983560at2759"/>
<dbReference type="Pfam" id="PF08031">
    <property type="entry name" value="BBE"/>
    <property type="match status" value="1"/>
</dbReference>
<keyword evidence="6" id="KW-0732">Signal</keyword>
<dbReference type="AlphaFoldDB" id="A0A6A5QV14"/>
<reference evidence="8" key="1">
    <citation type="journal article" date="2020" name="Stud. Mycol.">
        <title>101 Dothideomycetes genomes: a test case for predicting lifestyles and emergence of pathogens.</title>
        <authorList>
            <person name="Haridas S."/>
            <person name="Albert R."/>
            <person name="Binder M."/>
            <person name="Bloem J."/>
            <person name="Labutti K."/>
            <person name="Salamov A."/>
            <person name="Andreopoulos B."/>
            <person name="Baker S."/>
            <person name="Barry K."/>
            <person name="Bills G."/>
            <person name="Bluhm B."/>
            <person name="Cannon C."/>
            <person name="Castanera R."/>
            <person name="Culley D."/>
            <person name="Daum C."/>
            <person name="Ezra D."/>
            <person name="Gonzalez J."/>
            <person name="Henrissat B."/>
            <person name="Kuo A."/>
            <person name="Liang C."/>
            <person name="Lipzen A."/>
            <person name="Lutzoni F."/>
            <person name="Magnuson J."/>
            <person name="Mondo S."/>
            <person name="Nolan M."/>
            <person name="Ohm R."/>
            <person name="Pangilinan J."/>
            <person name="Park H.-J."/>
            <person name="Ramirez L."/>
            <person name="Alfaro M."/>
            <person name="Sun H."/>
            <person name="Tritt A."/>
            <person name="Yoshinaga Y."/>
            <person name="Zwiers L.-H."/>
            <person name="Turgeon B."/>
            <person name="Goodwin S."/>
            <person name="Spatafora J."/>
            <person name="Crous P."/>
            <person name="Grigoriev I."/>
        </authorList>
    </citation>
    <scope>NUCLEOTIDE SEQUENCE</scope>
    <source>
        <strain evidence="8">HMLAC05119</strain>
    </source>
</reference>
<evidence type="ECO:0000256" key="2">
    <source>
        <dbReference type="ARBA" id="ARBA00005466"/>
    </source>
</evidence>
<protein>
    <recommendedName>
        <fullName evidence="7">FAD-binding PCMH-type domain-containing protein</fullName>
    </recommendedName>
</protein>
<dbReference type="InterPro" id="IPR016169">
    <property type="entry name" value="FAD-bd_PCMH_sub2"/>
</dbReference>
<keyword evidence="3" id="KW-0285">Flavoprotein</keyword>
<organism evidence="8 9">
    <name type="scientific">Ampelomyces quisqualis</name>
    <name type="common">Powdery mildew agent</name>
    <dbReference type="NCBI Taxonomy" id="50730"/>
    <lineage>
        <taxon>Eukaryota</taxon>
        <taxon>Fungi</taxon>
        <taxon>Dikarya</taxon>
        <taxon>Ascomycota</taxon>
        <taxon>Pezizomycotina</taxon>
        <taxon>Dothideomycetes</taxon>
        <taxon>Pleosporomycetidae</taxon>
        <taxon>Pleosporales</taxon>
        <taxon>Pleosporineae</taxon>
        <taxon>Phaeosphaeriaceae</taxon>
        <taxon>Ampelomyces</taxon>
    </lineage>
</organism>
<dbReference type="GO" id="GO:0071949">
    <property type="term" value="F:FAD binding"/>
    <property type="evidence" value="ECO:0007669"/>
    <property type="project" value="InterPro"/>
</dbReference>
<evidence type="ECO:0000313" key="9">
    <source>
        <dbReference type="Proteomes" id="UP000800096"/>
    </source>
</evidence>
<dbReference type="Pfam" id="PF01565">
    <property type="entry name" value="FAD_binding_4"/>
    <property type="match status" value="1"/>
</dbReference>
<dbReference type="EMBL" id="ML979133">
    <property type="protein sequence ID" value="KAF1919209.1"/>
    <property type="molecule type" value="Genomic_DNA"/>
</dbReference>
<keyword evidence="9" id="KW-1185">Reference proteome</keyword>
<feature type="signal peptide" evidence="6">
    <location>
        <begin position="1"/>
        <end position="16"/>
    </location>
</feature>
<dbReference type="InterPro" id="IPR036318">
    <property type="entry name" value="FAD-bd_PCMH-like_sf"/>
</dbReference>
<keyword evidence="4" id="KW-0274">FAD</keyword>
<evidence type="ECO:0000256" key="4">
    <source>
        <dbReference type="ARBA" id="ARBA00022827"/>
    </source>
</evidence>
<evidence type="ECO:0000256" key="6">
    <source>
        <dbReference type="SAM" id="SignalP"/>
    </source>
</evidence>
<sequence>MSRLFAVAALFALVIAAPQKTEKCRNIPGDHGWPSAEIWQELNATVSGRLIKTSPAAHVCHDPTYDAEACQALNSTWIYPWGHFDDASGFMAAYQQNASCNPYTSKESPCSQGNYVEYAIEVRNTADVVAGVKFAQERNIRLVVKNTGHDYLGKSTGKGALSLWMHKLKDVAFSNYTSDAYKGPAVKMGAGVQAFEAYAAAHEVGQSVVGGECITVGVAGGYTQGGGHSLLSGKYGMGADQALKWEVVTADGTLITATPTNHSDLYWALSGGGGGTYAVVLSLMARAYPEEIIGGVSFALAAPSGTADDDALWDAISFFYQQALPRIIDAGAHAQLIIVGPVFMLSEVTIPGATEDDMQAVMKPFTDYLDGQKFSFQMNVTSYPNFYEHADHYIGPFPYGAAYSAQIQGGVFLSRGTSLSNSTGPELIARLRHIATTTSFYILPYAFNGAIKDPSTPANSVHAGWRDMLSYVVVSQQWNYNVPFSIMDEQERLLTEEIMPPLQELGSGAYMSEADFKNPKWKEEFYGKNWDKLSAIKQEWDPKGLFYATTAVGSNLWEFDAEGRLCKV</sequence>
<evidence type="ECO:0000259" key="7">
    <source>
        <dbReference type="PROSITE" id="PS51387"/>
    </source>
</evidence>
<dbReference type="InterPro" id="IPR006094">
    <property type="entry name" value="Oxid_FAD_bind_N"/>
</dbReference>
<dbReference type="InterPro" id="IPR050416">
    <property type="entry name" value="FAD-linked_Oxidoreductase"/>
</dbReference>
<dbReference type="InterPro" id="IPR016166">
    <property type="entry name" value="FAD-bd_PCMH"/>
</dbReference>
<dbReference type="GO" id="GO:0016491">
    <property type="term" value="F:oxidoreductase activity"/>
    <property type="evidence" value="ECO:0007669"/>
    <property type="project" value="UniProtKB-KW"/>
</dbReference>
<dbReference type="Gene3D" id="3.30.465.10">
    <property type="match status" value="2"/>
</dbReference>
<feature type="chain" id="PRO_5025662738" description="FAD-binding PCMH-type domain-containing protein" evidence="6">
    <location>
        <begin position="17"/>
        <end position="568"/>
    </location>
</feature>
<accession>A0A6A5QV14</accession>
<proteinExistence type="inferred from homology"/>
<keyword evidence="5" id="KW-0560">Oxidoreductase</keyword>
<evidence type="ECO:0000256" key="5">
    <source>
        <dbReference type="ARBA" id="ARBA00023002"/>
    </source>
</evidence>
<dbReference type="SUPFAM" id="SSF56176">
    <property type="entry name" value="FAD-binding/transporter-associated domain-like"/>
    <property type="match status" value="1"/>
</dbReference>